<sequence length="208" mass="23284">MALRRCHLNPKKTLFLLCDIQEKFRPAMPLFDNMVKNVDKLTKAGKALDVPLIVTEHYPEKLGKTVAQLDVSHAKLVSGKTLFSMFTPEVKAVIKDIFNDKPEDVVLYGLESHICVEQTAIDLLEQNINVYIVADCCSSRLNQDRDLALDRLRQAGCVITTSESVIFDLVRDKNNVKFDAIRKLVNQPSVDMELTRSGNGQPVGSAKL</sequence>
<dbReference type="OMA" id="QAGCVIT"/>
<reference evidence="5" key="2">
    <citation type="submission" date="2025-08" db="UniProtKB">
        <authorList>
            <consortium name="RefSeq"/>
        </authorList>
    </citation>
    <scope>IDENTIFICATION</scope>
    <source>
        <strain evidence="5">14028-0561.14</strain>
        <tissue evidence="5">Whole fly</tissue>
    </source>
</reference>
<dbReference type="InterPro" id="IPR036380">
    <property type="entry name" value="Isochorismatase-like_sf"/>
</dbReference>
<accession>A0A6P4INQ6</accession>
<dbReference type="AlphaFoldDB" id="A0A6P4INQ6"/>
<dbReference type="FunFam" id="3.40.50.850:FF:000001">
    <property type="entry name" value="Isochorismatase domain-containing protein 1"/>
    <property type="match status" value="1"/>
</dbReference>
<dbReference type="SUPFAM" id="SSF52499">
    <property type="entry name" value="Isochorismatase-like hydrolases"/>
    <property type="match status" value="1"/>
</dbReference>
<dbReference type="OrthoDB" id="269496at2759"/>
<keyword evidence="4" id="KW-1185">Reference proteome</keyword>
<organism evidence="4 5">
    <name type="scientific">Drosophila kikkawai</name>
    <name type="common">Fruit fly</name>
    <dbReference type="NCBI Taxonomy" id="30033"/>
    <lineage>
        <taxon>Eukaryota</taxon>
        <taxon>Metazoa</taxon>
        <taxon>Ecdysozoa</taxon>
        <taxon>Arthropoda</taxon>
        <taxon>Hexapoda</taxon>
        <taxon>Insecta</taxon>
        <taxon>Pterygota</taxon>
        <taxon>Neoptera</taxon>
        <taxon>Endopterygota</taxon>
        <taxon>Diptera</taxon>
        <taxon>Brachycera</taxon>
        <taxon>Muscomorpha</taxon>
        <taxon>Ephydroidea</taxon>
        <taxon>Drosophilidae</taxon>
        <taxon>Drosophila</taxon>
        <taxon>Sophophora</taxon>
    </lineage>
</organism>
<proteinExistence type="inferred from homology"/>
<dbReference type="Proteomes" id="UP001652661">
    <property type="component" value="Chromosome 2R"/>
</dbReference>
<dbReference type="PANTHER" id="PTHR14119">
    <property type="entry name" value="HYDROLASE"/>
    <property type="match status" value="1"/>
</dbReference>
<protein>
    <recommendedName>
        <fullName evidence="2">Isochorismatase domain-containing protein 1</fullName>
    </recommendedName>
</protein>
<evidence type="ECO:0000313" key="4">
    <source>
        <dbReference type="Proteomes" id="UP001652661"/>
    </source>
</evidence>
<dbReference type="Pfam" id="PF00857">
    <property type="entry name" value="Isochorismatase"/>
    <property type="match status" value="1"/>
</dbReference>
<dbReference type="CDD" id="cd01012">
    <property type="entry name" value="YcaC_related"/>
    <property type="match status" value="1"/>
</dbReference>
<evidence type="ECO:0000259" key="3">
    <source>
        <dbReference type="Pfam" id="PF00857"/>
    </source>
</evidence>
<reference evidence="4" key="1">
    <citation type="submission" date="2025-05" db="UniProtKB">
        <authorList>
            <consortium name="RefSeq"/>
        </authorList>
    </citation>
    <scope>NUCLEOTIDE SEQUENCE [LARGE SCALE GENOMIC DNA]</scope>
    <source>
        <strain evidence="4">14028-0561.14</strain>
    </source>
</reference>
<name>A0A6P4INQ6_DROKI</name>
<dbReference type="InterPro" id="IPR050993">
    <property type="entry name" value="Isochorismatase_domain"/>
</dbReference>
<evidence type="ECO:0000313" key="5">
    <source>
        <dbReference type="RefSeq" id="XP_017024456.1"/>
    </source>
</evidence>
<evidence type="ECO:0000256" key="2">
    <source>
        <dbReference type="ARBA" id="ARBA00040688"/>
    </source>
</evidence>
<comment type="similarity">
    <text evidence="1">Belongs to the isochorismatase family.</text>
</comment>
<dbReference type="Gene3D" id="3.40.50.850">
    <property type="entry name" value="Isochorismatase-like"/>
    <property type="match status" value="1"/>
</dbReference>
<dbReference type="RefSeq" id="XP_017024456.1">
    <property type="nucleotide sequence ID" value="XM_017168967.3"/>
</dbReference>
<dbReference type="PANTHER" id="PTHR14119:SF17">
    <property type="entry name" value="ISOCHORISMATASE DOMAIN-CONTAINING PROTEIN 1"/>
    <property type="match status" value="1"/>
</dbReference>
<dbReference type="GeneID" id="108076224"/>
<evidence type="ECO:0000256" key="1">
    <source>
        <dbReference type="ARBA" id="ARBA00006336"/>
    </source>
</evidence>
<gene>
    <name evidence="5" type="primary">LOC108076224</name>
</gene>
<feature type="domain" description="Isochorismatase-like" evidence="3">
    <location>
        <begin position="13"/>
        <end position="163"/>
    </location>
</feature>
<dbReference type="InterPro" id="IPR000868">
    <property type="entry name" value="Isochorismatase-like_dom"/>
</dbReference>